<sequence>MGIYLDLTQLEGLLEPPDRTVAVGYMPASSAAHLGCSLGIAYLSSTSLRHILQDHPDITLIDLVCLTSMLHDGLWIADRPKHAVVVYNPPETDKRYKAAIKVTAGGFEPYVCTFHRFGDRQLESLLKRGRILWEGCGGWR</sequence>
<reference evidence="1 2" key="1">
    <citation type="journal article" date="2018" name="Mol. Plant Microbe Interact.">
        <title>Taxonomically Different Co-Microsymbionts of a Relict Legume, Oxytropis popoviana, Have Complementary Sets of Symbiotic Genes and Together Increase the Efficiency of Plant Nodulation.</title>
        <authorList>
            <person name="Safronova V."/>
            <person name="Belimov A."/>
            <person name="Sazanova A."/>
            <person name="Chirak E."/>
            <person name="Verkhozina A."/>
            <person name="Kuznetsova I."/>
            <person name="Andronov E."/>
            <person name="Puhalsky J."/>
            <person name="Tikhonovich I."/>
        </authorList>
    </citation>
    <scope>NUCLEOTIDE SEQUENCE [LARGE SCALE GENOMIC DNA]</scope>
    <source>
        <strain evidence="1 2">Opo-235</strain>
    </source>
</reference>
<accession>A0A3M9X9G9</accession>
<comment type="caution">
    <text evidence="1">The sequence shown here is derived from an EMBL/GenBank/DDBJ whole genome shotgun (WGS) entry which is preliminary data.</text>
</comment>
<evidence type="ECO:0000313" key="2">
    <source>
        <dbReference type="Proteomes" id="UP000275436"/>
    </source>
</evidence>
<organism evidence="1 2">
    <name type="scientific">Mesorhizobium japonicum</name>
    <dbReference type="NCBI Taxonomy" id="2066070"/>
    <lineage>
        <taxon>Bacteria</taxon>
        <taxon>Pseudomonadati</taxon>
        <taxon>Pseudomonadota</taxon>
        <taxon>Alphaproteobacteria</taxon>
        <taxon>Hyphomicrobiales</taxon>
        <taxon>Phyllobacteriaceae</taxon>
        <taxon>Mesorhizobium</taxon>
    </lineage>
</organism>
<dbReference type="RefSeq" id="WP_123168471.1">
    <property type="nucleotide sequence ID" value="NZ_QKOD01000004.1"/>
</dbReference>
<protein>
    <submittedName>
        <fullName evidence="1">Uncharacterized protein</fullName>
    </submittedName>
</protein>
<proteinExistence type="predicted"/>
<dbReference type="EMBL" id="QKOD01000004">
    <property type="protein sequence ID" value="RNJ44346.1"/>
    <property type="molecule type" value="Genomic_DNA"/>
</dbReference>
<gene>
    <name evidence="1" type="ORF">DNR46_17015</name>
</gene>
<dbReference type="Proteomes" id="UP000275436">
    <property type="component" value="Unassembled WGS sequence"/>
</dbReference>
<name>A0A3M9X9G9_9HYPH</name>
<dbReference type="AlphaFoldDB" id="A0A3M9X9G9"/>
<evidence type="ECO:0000313" key="1">
    <source>
        <dbReference type="EMBL" id="RNJ44346.1"/>
    </source>
</evidence>